<sequence length="171" mass="18452">MDCAGLLEDAFGRVHEAVHEAVEGLDEETLAAAPGPGANPIAWLVWHLTRIQDDHVADVAGREQLWTAQGWADRLDLPLPHTDTGYGHTPDRVAAVRAGARELLGYHDAVHTATLEYVRTLGPDDLDRVVDASWTPAVTLGVRLVSVVADDLQHAGQAAYARGLLERGTRT</sequence>
<dbReference type="RefSeq" id="WP_345615276.1">
    <property type="nucleotide sequence ID" value="NZ_BAABJV010000014.1"/>
</dbReference>
<feature type="domain" description="DinB-like" evidence="1">
    <location>
        <begin position="11"/>
        <end position="158"/>
    </location>
</feature>
<dbReference type="Gene3D" id="1.20.120.450">
    <property type="entry name" value="dinb family like domain"/>
    <property type="match status" value="1"/>
</dbReference>
<proteinExistence type="predicted"/>
<dbReference type="InterPro" id="IPR024775">
    <property type="entry name" value="DinB-like"/>
</dbReference>
<accession>A0ABP9B1D1</accession>
<dbReference type="EMBL" id="BAABJV010000014">
    <property type="protein sequence ID" value="GAA4788955.1"/>
    <property type="molecule type" value="Genomic_DNA"/>
</dbReference>
<dbReference type="Proteomes" id="UP001501147">
    <property type="component" value="Unassembled WGS sequence"/>
</dbReference>
<evidence type="ECO:0000259" key="1">
    <source>
        <dbReference type="Pfam" id="PF12867"/>
    </source>
</evidence>
<dbReference type="SUPFAM" id="SSF109854">
    <property type="entry name" value="DinB/YfiT-like putative metalloenzymes"/>
    <property type="match status" value="1"/>
</dbReference>
<dbReference type="NCBIfam" id="NF047843">
    <property type="entry name" value="MST_Rv0443"/>
    <property type="match status" value="1"/>
</dbReference>
<reference evidence="3" key="1">
    <citation type="journal article" date="2019" name="Int. J. Syst. Evol. Microbiol.">
        <title>The Global Catalogue of Microorganisms (GCM) 10K type strain sequencing project: providing services to taxonomists for standard genome sequencing and annotation.</title>
        <authorList>
            <consortium name="The Broad Institute Genomics Platform"/>
            <consortium name="The Broad Institute Genome Sequencing Center for Infectious Disease"/>
            <person name="Wu L."/>
            <person name="Ma J."/>
        </authorList>
    </citation>
    <scope>NUCLEOTIDE SEQUENCE [LARGE SCALE GENOMIC DNA]</scope>
    <source>
        <strain evidence="3">JCM 18324</strain>
    </source>
</reference>
<dbReference type="InterPro" id="IPR034660">
    <property type="entry name" value="DinB/YfiT-like"/>
</dbReference>
<gene>
    <name evidence="2" type="ORF">GCM10023329_45290</name>
</gene>
<keyword evidence="3" id="KW-1185">Reference proteome</keyword>
<dbReference type="Pfam" id="PF12867">
    <property type="entry name" value="DinB_2"/>
    <property type="match status" value="1"/>
</dbReference>
<organism evidence="2 3">
    <name type="scientific">Streptomyces sanyensis</name>
    <dbReference type="NCBI Taxonomy" id="568869"/>
    <lineage>
        <taxon>Bacteria</taxon>
        <taxon>Bacillati</taxon>
        <taxon>Actinomycetota</taxon>
        <taxon>Actinomycetes</taxon>
        <taxon>Kitasatosporales</taxon>
        <taxon>Streptomycetaceae</taxon>
        <taxon>Streptomyces</taxon>
    </lineage>
</organism>
<evidence type="ECO:0000313" key="3">
    <source>
        <dbReference type="Proteomes" id="UP001501147"/>
    </source>
</evidence>
<comment type="caution">
    <text evidence="2">The sequence shown here is derived from an EMBL/GenBank/DDBJ whole genome shotgun (WGS) entry which is preliminary data.</text>
</comment>
<name>A0ABP9B1D1_9ACTN</name>
<evidence type="ECO:0000313" key="2">
    <source>
        <dbReference type="EMBL" id="GAA4788955.1"/>
    </source>
</evidence>
<protein>
    <submittedName>
        <fullName evidence="2">DUF664 domain-containing protein</fullName>
    </submittedName>
</protein>